<dbReference type="SUPFAM" id="SSF53613">
    <property type="entry name" value="Ribokinase-like"/>
    <property type="match status" value="1"/>
</dbReference>
<evidence type="ECO:0000259" key="6">
    <source>
        <dbReference type="Pfam" id="PF00294"/>
    </source>
</evidence>
<dbReference type="Gene3D" id="3.40.1190.20">
    <property type="match status" value="1"/>
</dbReference>
<proteinExistence type="inferred from homology"/>
<evidence type="ECO:0000256" key="3">
    <source>
        <dbReference type="ARBA" id="ARBA00022741"/>
    </source>
</evidence>
<accession>A0A239ERZ1</accession>
<comment type="similarity">
    <text evidence="1">Belongs to the carbohydrate kinase PfkB family.</text>
</comment>
<keyword evidence="5" id="KW-0067">ATP-binding</keyword>
<keyword evidence="4 7" id="KW-0418">Kinase</keyword>
<gene>
    <name evidence="7" type="ORF">SAMN06295967_11076</name>
</gene>
<evidence type="ECO:0000256" key="1">
    <source>
        <dbReference type="ARBA" id="ARBA00010688"/>
    </source>
</evidence>
<dbReference type="GO" id="GO:0005524">
    <property type="term" value="F:ATP binding"/>
    <property type="evidence" value="ECO:0007669"/>
    <property type="project" value="UniProtKB-KW"/>
</dbReference>
<dbReference type="PANTHER" id="PTHR43085:SF1">
    <property type="entry name" value="PSEUDOURIDINE KINASE-RELATED"/>
    <property type="match status" value="1"/>
</dbReference>
<dbReference type="Proteomes" id="UP000198480">
    <property type="component" value="Unassembled WGS sequence"/>
</dbReference>
<evidence type="ECO:0000256" key="5">
    <source>
        <dbReference type="ARBA" id="ARBA00022840"/>
    </source>
</evidence>
<reference evidence="8" key="1">
    <citation type="submission" date="2017-06" db="EMBL/GenBank/DDBJ databases">
        <authorList>
            <person name="Varghese N."/>
            <person name="Submissions S."/>
        </authorList>
    </citation>
    <scope>NUCLEOTIDE SEQUENCE [LARGE SCALE GENOMIC DNA]</scope>
    <source>
        <strain evidence="8">5C</strain>
    </source>
</reference>
<name>A0A239ERZ1_9BACT</name>
<dbReference type="EMBL" id="FZOK01000010">
    <property type="protein sequence ID" value="SNS47018.1"/>
    <property type="molecule type" value="Genomic_DNA"/>
</dbReference>
<keyword evidence="8" id="KW-1185">Reference proteome</keyword>
<dbReference type="OrthoDB" id="9813569at2"/>
<evidence type="ECO:0000256" key="4">
    <source>
        <dbReference type="ARBA" id="ARBA00022777"/>
    </source>
</evidence>
<keyword evidence="3" id="KW-0547">Nucleotide-binding</keyword>
<dbReference type="GO" id="GO:0016301">
    <property type="term" value="F:kinase activity"/>
    <property type="evidence" value="ECO:0007669"/>
    <property type="project" value="UniProtKB-KW"/>
</dbReference>
<protein>
    <submittedName>
        <fullName evidence="7">Fructokinase</fullName>
    </submittedName>
</protein>
<evidence type="ECO:0000313" key="7">
    <source>
        <dbReference type="EMBL" id="SNS47018.1"/>
    </source>
</evidence>
<feature type="domain" description="Carbohydrate kinase PfkB" evidence="6">
    <location>
        <begin position="6"/>
        <end position="293"/>
    </location>
</feature>
<evidence type="ECO:0000313" key="8">
    <source>
        <dbReference type="Proteomes" id="UP000198480"/>
    </source>
</evidence>
<dbReference type="RefSeq" id="WP_089241020.1">
    <property type="nucleotide sequence ID" value="NZ_FZOK01000010.1"/>
</dbReference>
<organism evidence="7 8">
    <name type="scientific">Belliella buryatensis</name>
    <dbReference type="NCBI Taxonomy" id="1500549"/>
    <lineage>
        <taxon>Bacteria</taxon>
        <taxon>Pseudomonadati</taxon>
        <taxon>Bacteroidota</taxon>
        <taxon>Cytophagia</taxon>
        <taxon>Cytophagales</taxon>
        <taxon>Cyclobacteriaceae</taxon>
        <taxon>Belliella</taxon>
    </lineage>
</organism>
<evidence type="ECO:0000256" key="2">
    <source>
        <dbReference type="ARBA" id="ARBA00022679"/>
    </source>
</evidence>
<dbReference type="AlphaFoldDB" id="A0A239ERZ1"/>
<dbReference type="InterPro" id="IPR050306">
    <property type="entry name" value="PfkB_Carbo_kinase"/>
</dbReference>
<dbReference type="PANTHER" id="PTHR43085">
    <property type="entry name" value="HEXOKINASE FAMILY MEMBER"/>
    <property type="match status" value="1"/>
</dbReference>
<dbReference type="InterPro" id="IPR029056">
    <property type="entry name" value="Ribokinase-like"/>
</dbReference>
<keyword evidence="2" id="KW-0808">Transferase</keyword>
<dbReference type="InterPro" id="IPR011611">
    <property type="entry name" value="PfkB_dom"/>
</dbReference>
<sequence>MNENIDIVVVGELLVDLIGHELRDELFRTHSFRRFQGGSPANLGANLCRIGKNVHLVASVGADGMGKYLIHELELLGLDVSGVKKRTAYPTSLVLLSRSHGTPDFIAYREADHFIYPADIDDQVLNSAKIYHTTCFGLSKQPAQASILDGAKRAYNHGVQLSIDLNYAPSIWPDYEESRSVMQYYCELEPFVKVSQDDCNRIFQKEISEIEAIETILDWGAKLVCFTKGKDGSHLVLNTGENFTVPAEEITVKGDATGAGDAYWSGFLSAWLDCMDWENCVKSAGKMAAIKLSIDGPMPEKINLKA</sequence>
<dbReference type="Pfam" id="PF00294">
    <property type="entry name" value="PfkB"/>
    <property type="match status" value="1"/>
</dbReference>